<evidence type="ECO:0000256" key="1">
    <source>
        <dbReference type="SAM" id="MobiDB-lite"/>
    </source>
</evidence>
<dbReference type="Proteomes" id="UP000033187">
    <property type="component" value="Chromosome 1"/>
</dbReference>
<organism evidence="3 4">
    <name type="scientific">Candidatus Filomicrobium marinum</name>
    <dbReference type="NCBI Taxonomy" id="1608628"/>
    <lineage>
        <taxon>Bacteria</taxon>
        <taxon>Pseudomonadati</taxon>
        <taxon>Pseudomonadota</taxon>
        <taxon>Alphaproteobacteria</taxon>
        <taxon>Hyphomicrobiales</taxon>
        <taxon>Hyphomicrobiaceae</taxon>
        <taxon>Filomicrobium</taxon>
    </lineage>
</organism>
<protein>
    <submittedName>
        <fullName evidence="3">Uncharacterized protein</fullName>
    </submittedName>
</protein>
<dbReference type="KEGG" id="fiy:BN1229_v1_0182"/>
<dbReference type="AlphaFoldDB" id="A0A0D6J9T9"/>
<dbReference type="EMBL" id="LN829119">
    <property type="protein sequence ID" value="CPR15040.1"/>
    <property type="molecule type" value="Genomic_DNA"/>
</dbReference>
<name>A0A0D6J9T9_9HYPH</name>
<proteinExistence type="predicted"/>
<keyword evidence="2" id="KW-0812">Transmembrane</keyword>
<sequence length="89" mass="9871">MPAPQEKTNKGVPIRPTRNSEDFRPWRLGIGAQAEGNRRLQSRLRLSRLAAWRKAAGGLALALASPILAYTGKIRPRFTKHVAQSTRPS</sequence>
<dbReference type="KEGG" id="fil:BN1229_v1_0178"/>
<evidence type="ECO:0000313" key="3">
    <source>
        <dbReference type="EMBL" id="CPR15040.1"/>
    </source>
</evidence>
<gene>
    <name evidence="3" type="ORF">YBN1229_v1_0182</name>
</gene>
<keyword evidence="2" id="KW-1133">Transmembrane helix</keyword>
<keyword evidence="2" id="KW-0472">Membrane</keyword>
<evidence type="ECO:0000313" key="4">
    <source>
        <dbReference type="Proteomes" id="UP000033187"/>
    </source>
</evidence>
<reference evidence="4" key="1">
    <citation type="submission" date="2015-02" db="EMBL/GenBank/DDBJ databases">
        <authorList>
            <person name="Chooi Y.-H."/>
        </authorList>
    </citation>
    <scope>NUCLEOTIDE SEQUENCE [LARGE SCALE GENOMIC DNA]</scope>
    <source>
        <strain evidence="4">strain Y</strain>
    </source>
</reference>
<keyword evidence="4" id="KW-1185">Reference proteome</keyword>
<accession>A0A0D6J9T9</accession>
<feature type="transmembrane region" description="Helical" evidence="2">
    <location>
        <begin position="51"/>
        <end position="70"/>
    </location>
</feature>
<feature type="region of interest" description="Disordered" evidence="1">
    <location>
        <begin position="1"/>
        <end position="20"/>
    </location>
</feature>
<evidence type="ECO:0000256" key="2">
    <source>
        <dbReference type="SAM" id="Phobius"/>
    </source>
</evidence>